<dbReference type="GO" id="GO:0005778">
    <property type="term" value="C:peroxisomal membrane"/>
    <property type="evidence" value="ECO:0007669"/>
    <property type="project" value="TreeGrafter"/>
</dbReference>
<dbReference type="EMBL" id="JAPDMZ010000005">
    <property type="protein sequence ID" value="KAK0557452.1"/>
    <property type="molecule type" value="Genomic_DNA"/>
</dbReference>
<dbReference type="PANTHER" id="PTHR12774:SF2">
    <property type="entry name" value="PEROXISOMAL BIOGENESIS FACTOR 19"/>
    <property type="match status" value="1"/>
</dbReference>
<dbReference type="InterPro" id="IPR038322">
    <property type="entry name" value="Pex19_C_sf"/>
</dbReference>
<feature type="compositionally biased region" description="Low complexity" evidence="1">
    <location>
        <begin position="64"/>
        <end position="85"/>
    </location>
</feature>
<accession>A0AAN6GXT4</accession>
<feature type="region of interest" description="Disordered" evidence="1">
    <location>
        <begin position="130"/>
        <end position="155"/>
    </location>
</feature>
<dbReference type="InterPro" id="IPR006708">
    <property type="entry name" value="Pex19"/>
</dbReference>
<dbReference type="AlphaFoldDB" id="A0AAN6GXT4"/>
<dbReference type="Gene3D" id="1.20.120.900">
    <property type="entry name" value="Pex19, mPTS binding domain"/>
    <property type="match status" value="1"/>
</dbReference>
<dbReference type="Proteomes" id="UP001176517">
    <property type="component" value="Unassembled WGS sequence"/>
</dbReference>
<gene>
    <name evidence="2" type="primary">PEX19</name>
    <name evidence="2" type="ORF">OC846_000440</name>
</gene>
<name>A0AAN6GXT4_9BASI</name>
<feature type="compositionally biased region" description="Acidic residues" evidence="1">
    <location>
        <begin position="20"/>
        <end position="32"/>
    </location>
</feature>
<dbReference type="PANTHER" id="PTHR12774">
    <property type="entry name" value="PEROXISOMAL BIOGENESIS FACTOR 19"/>
    <property type="match status" value="1"/>
</dbReference>
<organism evidence="2 3">
    <name type="scientific">Tilletia horrida</name>
    <dbReference type="NCBI Taxonomy" id="155126"/>
    <lineage>
        <taxon>Eukaryota</taxon>
        <taxon>Fungi</taxon>
        <taxon>Dikarya</taxon>
        <taxon>Basidiomycota</taxon>
        <taxon>Ustilaginomycotina</taxon>
        <taxon>Exobasidiomycetes</taxon>
        <taxon>Tilletiales</taxon>
        <taxon>Tilletiaceae</taxon>
        <taxon>Tilletia</taxon>
    </lineage>
</organism>
<dbReference type="GO" id="GO:0045046">
    <property type="term" value="P:protein import into peroxisome membrane"/>
    <property type="evidence" value="ECO:0007669"/>
    <property type="project" value="TreeGrafter"/>
</dbReference>
<feature type="region of interest" description="Disordered" evidence="1">
    <location>
        <begin position="310"/>
        <end position="339"/>
    </location>
</feature>
<reference evidence="2" key="1">
    <citation type="journal article" date="2023" name="PhytoFront">
        <title>Draft Genome Resources of Seven Strains of Tilletia horrida, Causal Agent of Kernel Smut of Rice.</title>
        <authorList>
            <person name="Khanal S."/>
            <person name="Antony Babu S."/>
            <person name="Zhou X.G."/>
        </authorList>
    </citation>
    <scope>NUCLEOTIDE SEQUENCE</scope>
    <source>
        <strain evidence="2">TX6</strain>
    </source>
</reference>
<feature type="region of interest" description="Disordered" evidence="1">
    <location>
        <begin position="1"/>
        <end position="118"/>
    </location>
</feature>
<proteinExistence type="predicted"/>
<evidence type="ECO:0000313" key="2">
    <source>
        <dbReference type="EMBL" id="KAK0557452.1"/>
    </source>
</evidence>
<keyword evidence="3" id="KW-1185">Reference proteome</keyword>
<evidence type="ECO:0000313" key="3">
    <source>
        <dbReference type="Proteomes" id="UP001176517"/>
    </source>
</evidence>
<keyword evidence="2" id="KW-0675">Receptor</keyword>
<comment type="caution">
    <text evidence="2">The sequence shown here is derived from an EMBL/GenBank/DDBJ whole genome shotgun (WGS) entry which is preliminary data.</text>
</comment>
<dbReference type="Pfam" id="PF04614">
    <property type="entry name" value="Pex19"/>
    <property type="match status" value="1"/>
</dbReference>
<sequence length="344" mass="35198">MTEEEKKATTSSAPAPAPAVEEDLDDLDDVLDEFNKPSTTAKPIPAALSGSRPTEGSKDGKSDSATAGASSSNPASAATASSSSKSDPKPFSLADALAGDDDDLEGMPDLNEDELMKGFEEMMAAMGLGAPGTAGASSSSSAGAPGAAGPSAPPADFAEAIKATMAKLRESDSNASKGGAGGAGGLGGLGADGMPSDEELARLFEALGSGAGGQGGEGEPELAKMLENMMGELLSKDILYEPLKELRDKYPPYFASPAAASISAEDKARYEAQHRFVTQVVTCFEDPLFDNGTEEQKQAKRAEVQELMDSMQECGQPPKEVVGDMPPELDSLGLGGNDENCCIM</sequence>
<protein>
    <submittedName>
        <fullName evidence="2">Peroxisome chaperone and import receptor</fullName>
    </submittedName>
</protein>
<dbReference type="GO" id="GO:0033328">
    <property type="term" value="F:peroxisome membrane targeting sequence binding"/>
    <property type="evidence" value="ECO:0007669"/>
    <property type="project" value="TreeGrafter"/>
</dbReference>
<feature type="compositionally biased region" description="Low complexity" evidence="1">
    <location>
        <begin position="131"/>
        <end position="150"/>
    </location>
</feature>
<feature type="compositionally biased region" description="Acidic residues" evidence="1">
    <location>
        <begin position="98"/>
        <end position="113"/>
    </location>
</feature>
<evidence type="ECO:0000256" key="1">
    <source>
        <dbReference type="SAM" id="MobiDB-lite"/>
    </source>
</evidence>